<organism evidence="3 4">
    <name type="scientific">Paenibacillus ferrarius</name>
    <dbReference type="NCBI Taxonomy" id="1469647"/>
    <lineage>
        <taxon>Bacteria</taxon>
        <taxon>Bacillati</taxon>
        <taxon>Bacillota</taxon>
        <taxon>Bacilli</taxon>
        <taxon>Bacillales</taxon>
        <taxon>Paenibacillaceae</taxon>
        <taxon>Paenibacillus</taxon>
    </lineage>
</organism>
<accession>A0A1V4HNY7</accession>
<dbReference type="RefSeq" id="WP_079410324.1">
    <property type="nucleotide sequence ID" value="NZ_MBTG01000006.1"/>
</dbReference>
<dbReference type="EMBL" id="MBTG01000006">
    <property type="protein sequence ID" value="OPH59655.1"/>
    <property type="molecule type" value="Genomic_DNA"/>
</dbReference>
<dbReference type="GO" id="GO:0003677">
    <property type="term" value="F:DNA binding"/>
    <property type="evidence" value="ECO:0007669"/>
    <property type="project" value="UniProtKB-KW"/>
</dbReference>
<dbReference type="PANTHER" id="PTHR38600">
    <property type="entry name" value="TRANSCRIPTIONAL REGULATORY PROTEIN"/>
    <property type="match status" value="1"/>
</dbReference>
<comment type="caution">
    <text evidence="3">The sequence shown here is derived from an EMBL/GenBank/DDBJ whole genome shotgun (WGS) entry which is preliminary data.</text>
</comment>
<dbReference type="OrthoDB" id="9781958at2"/>
<keyword evidence="4" id="KW-1185">Reference proteome</keyword>
<keyword evidence="1" id="KW-0238">DNA-binding</keyword>
<dbReference type="Proteomes" id="UP000190626">
    <property type="component" value="Unassembled WGS sequence"/>
</dbReference>
<gene>
    <name evidence="3" type="ORF">BC351_19430</name>
</gene>
<dbReference type="InterPro" id="IPR001845">
    <property type="entry name" value="HTH_ArsR_DNA-bd_dom"/>
</dbReference>
<dbReference type="AlphaFoldDB" id="A0A1V4HNY7"/>
<dbReference type="GO" id="GO:0003700">
    <property type="term" value="F:DNA-binding transcription factor activity"/>
    <property type="evidence" value="ECO:0007669"/>
    <property type="project" value="InterPro"/>
</dbReference>
<reference evidence="4" key="1">
    <citation type="submission" date="2016-07" db="EMBL/GenBank/DDBJ databases">
        <authorList>
            <person name="Florea S."/>
            <person name="Webb J.S."/>
            <person name="Jaromczyk J."/>
            <person name="Schardl C.L."/>
        </authorList>
    </citation>
    <scope>NUCLEOTIDE SEQUENCE [LARGE SCALE GENOMIC DNA]</scope>
    <source>
        <strain evidence="4">CY1</strain>
    </source>
</reference>
<evidence type="ECO:0000259" key="2">
    <source>
        <dbReference type="SMART" id="SM00418"/>
    </source>
</evidence>
<dbReference type="PANTHER" id="PTHR38600:SF1">
    <property type="entry name" value="TRANSCRIPTIONAL REGULATORY PROTEIN"/>
    <property type="match status" value="1"/>
</dbReference>
<dbReference type="SUPFAM" id="SSF46785">
    <property type="entry name" value="Winged helix' DNA-binding domain"/>
    <property type="match status" value="1"/>
</dbReference>
<dbReference type="InterPro" id="IPR036388">
    <property type="entry name" value="WH-like_DNA-bd_sf"/>
</dbReference>
<dbReference type="Pfam" id="PF01022">
    <property type="entry name" value="HTH_5"/>
    <property type="match status" value="1"/>
</dbReference>
<evidence type="ECO:0000313" key="3">
    <source>
        <dbReference type="EMBL" id="OPH59655.1"/>
    </source>
</evidence>
<name>A0A1V4HNY7_9BACL</name>
<sequence length="302" mass="33491">MQIEVSTKNMSFLECFSSETRVNIIELLQQESLNIKQLSQRLDISSAIVTKHIQKLEHAGIVASENSTGIRGTQKICHLQLEQAVLQFKPRKQQELPANTLSIPIGQYSSFEVKPTCGLASSTQLIGVLDDPRYFADPGHVHASILWFGSGYVEYRIPNFLHSNQKLRSLEISLEICSEAPGYNENWPSDITFFLNEIPIGAWTSPGDFGTQRGVLSPDWWSSGNTQHGLLKVLTVSPSGSYLDGTKISDVTIEDLSVTFAKEISFRIASLESSPNCGGITLFGKHFGNYPQDIVVTMHEDK</sequence>
<proteinExistence type="predicted"/>
<dbReference type="CDD" id="cd00090">
    <property type="entry name" value="HTH_ARSR"/>
    <property type="match status" value="1"/>
</dbReference>
<dbReference type="STRING" id="1469647.BC351_19430"/>
<dbReference type="InterPro" id="IPR036390">
    <property type="entry name" value="WH_DNA-bd_sf"/>
</dbReference>
<dbReference type="SMART" id="SM00418">
    <property type="entry name" value="HTH_ARSR"/>
    <property type="match status" value="1"/>
</dbReference>
<dbReference type="Gene3D" id="1.10.10.10">
    <property type="entry name" value="Winged helix-like DNA-binding domain superfamily/Winged helix DNA-binding domain"/>
    <property type="match status" value="1"/>
</dbReference>
<dbReference type="InterPro" id="IPR011991">
    <property type="entry name" value="ArsR-like_HTH"/>
</dbReference>
<feature type="domain" description="HTH arsR-type" evidence="2">
    <location>
        <begin position="11"/>
        <end position="90"/>
    </location>
</feature>
<evidence type="ECO:0000256" key="1">
    <source>
        <dbReference type="ARBA" id="ARBA00023125"/>
    </source>
</evidence>
<protein>
    <submittedName>
        <fullName evidence="3">Transcriptional regulator</fullName>
    </submittedName>
</protein>
<evidence type="ECO:0000313" key="4">
    <source>
        <dbReference type="Proteomes" id="UP000190626"/>
    </source>
</evidence>